<dbReference type="InterPro" id="IPR036663">
    <property type="entry name" value="Fumarylacetoacetase_C_sf"/>
</dbReference>
<evidence type="ECO:0000259" key="2">
    <source>
        <dbReference type="Pfam" id="PF01557"/>
    </source>
</evidence>
<dbReference type="Pfam" id="PF01557">
    <property type="entry name" value="FAA_hydrolase"/>
    <property type="match status" value="1"/>
</dbReference>
<proteinExistence type="predicted"/>
<reference key="1">
    <citation type="submission" date="2017-08" db="EMBL/GenBank/DDBJ databases">
        <title>A dynamic microbial community with high functional redundancy inhabits the cold, oxic subseafloor aquifer.</title>
        <authorList>
            <person name="Tully B.J."/>
            <person name="Wheat C.G."/>
            <person name="Glazer B.T."/>
            <person name="Huber J.A."/>
        </authorList>
    </citation>
    <scope>NUCLEOTIDE SEQUENCE [LARGE SCALE GENOMIC DNA]</scope>
</reference>
<name>A0A2A4YWI2_9PROT</name>
<evidence type="ECO:0000256" key="1">
    <source>
        <dbReference type="ARBA" id="ARBA00022723"/>
    </source>
</evidence>
<sequence>MKYITLDGTQITPSKIICIGRNYVDHIKELNSETPDDMAVFMKPNSAITDVLNAVHIEPLHYEAELCFLIKDGQYSAVAVGLDLTKRGLQSNLKKQGLPWERSKAFDGSAIFSQFTIFNGNIENLNFSLDIDGKNIQTGTVDLMIYKPDVILCELKKFLSLEDGDIIMTGTPAGVGMVKAGQIFEAKLFAADKLLSAYKCQAV</sequence>
<dbReference type="AlphaFoldDB" id="A0A2A4YWI2"/>
<dbReference type="GO" id="GO:0018773">
    <property type="term" value="F:acetylpyruvate hydrolase activity"/>
    <property type="evidence" value="ECO:0007669"/>
    <property type="project" value="TreeGrafter"/>
</dbReference>
<protein>
    <submittedName>
        <fullName evidence="3">2-keto-4-pentenoate hydratase</fullName>
    </submittedName>
</protein>
<dbReference type="PANTHER" id="PTHR11820">
    <property type="entry name" value="ACYLPYRUVASE"/>
    <property type="match status" value="1"/>
</dbReference>
<dbReference type="SUPFAM" id="SSF56529">
    <property type="entry name" value="FAH"/>
    <property type="match status" value="1"/>
</dbReference>
<accession>A0A2A4YWI2</accession>
<keyword evidence="1" id="KW-0479">Metal-binding</keyword>
<dbReference type="GO" id="GO:0046872">
    <property type="term" value="F:metal ion binding"/>
    <property type="evidence" value="ECO:0007669"/>
    <property type="project" value="UniProtKB-KW"/>
</dbReference>
<feature type="domain" description="Fumarylacetoacetase-like C-terminal" evidence="2">
    <location>
        <begin position="15"/>
        <end position="187"/>
    </location>
</feature>
<comment type="caution">
    <text evidence="3">The sequence shown here is derived from an EMBL/GenBank/DDBJ whole genome shotgun (WGS) entry which is preliminary data.</text>
</comment>
<organism evidence="3">
    <name type="scientific">OCS116 cluster bacterium</name>
    <dbReference type="NCBI Taxonomy" id="2030921"/>
    <lineage>
        <taxon>Bacteria</taxon>
        <taxon>Pseudomonadati</taxon>
        <taxon>Pseudomonadota</taxon>
        <taxon>Alphaproteobacteria</taxon>
        <taxon>OCS116 cluster</taxon>
    </lineage>
</organism>
<evidence type="ECO:0000313" key="3">
    <source>
        <dbReference type="EMBL" id="PCI98645.1"/>
    </source>
</evidence>
<dbReference type="Gene3D" id="3.90.850.10">
    <property type="entry name" value="Fumarylacetoacetase-like, C-terminal domain"/>
    <property type="match status" value="1"/>
</dbReference>
<dbReference type="InterPro" id="IPR011234">
    <property type="entry name" value="Fumarylacetoacetase-like_C"/>
</dbReference>
<dbReference type="EMBL" id="NVUS01000020">
    <property type="protein sequence ID" value="PCI98645.1"/>
    <property type="molecule type" value="Genomic_DNA"/>
</dbReference>
<dbReference type="PANTHER" id="PTHR11820:SF7">
    <property type="entry name" value="ACYLPYRUVASE FAHD1, MITOCHONDRIAL"/>
    <property type="match status" value="1"/>
</dbReference>
<gene>
    <name evidence="3" type="ORF">COB13_13375</name>
</gene>
<reference evidence="3" key="2">
    <citation type="journal article" date="2018" name="ISME J.">
        <title>A dynamic microbial community with high functional redundancy inhabits the cold, oxic subseafloor aquifer.</title>
        <authorList>
            <person name="Tully B.J."/>
            <person name="Wheat C.G."/>
            <person name="Glazer B.T."/>
            <person name="Huber J.A."/>
        </authorList>
    </citation>
    <scope>NUCLEOTIDE SEQUENCE</scope>
    <source>
        <strain evidence="3">NORP83</strain>
    </source>
</reference>